<name>A0A484ASB3_DRONA</name>
<evidence type="ECO:0000256" key="1">
    <source>
        <dbReference type="SAM" id="MobiDB-lite"/>
    </source>
</evidence>
<gene>
    <name evidence="2" type="ORF">AWZ03_014008</name>
</gene>
<dbReference type="OrthoDB" id="418242at2759"/>
<dbReference type="GO" id="GO:0090694">
    <property type="term" value="C:Scc2-Scc4 cohesin loading complex"/>
    <property type="evidence" value="ECO:0007669"/>
    <property type="project" value="TreeGrafter"/>
</dbReference>
<dbReference type="GO" id="GO:1990414">
    <property type="term" value="P:replication-born double-strand break repair via sister chromatid exchange"/>
    <property type="evidence" value="ECO:0007669"/>
    <property type="project" value="TreeGrafter"/>
</dbReference>
<dbReference type="PANTHER" id="PTHR21704">
    <property type="entry name" value="NIPPED-B-LIKE PROTEIN DELANGIN SCC2-RELATED"/>
    <property type="match status" value="1"/>
</dbReference>
<protein>
    <submittedName>
        <fullName evidence="2">Uncharacterized protein</fullName>
    </submittedName>
</protein>
<dbReference type="STRING" id="7232.A0A484ASB3"/>
<feature type="region of interest" description="Disordered" evidence="1">
    <location>
        <begin position="160"/>
        <end position="200"/>
    </location>
</feature>
<dbReference type="GO" id="GO:0061775">
    <property type="term" value="F:cohesin loader activity"/>
    <property type="evidence" value="ECO:0007669"/>
    <property type="project" value="InterPro"/>
</dbReference>
<dbReference type="Proteomes" id="UP000295192">
    <property type="component" value="Unassembled WGS sequence"/>
</dbReference>
<evidence type="ECO:0000313" key="2">
    <source>
        <dbReference type="EMBL" id="TDG39567.1"/>
    </source>
</evidence>
<feature type="compositionally biased region" description="Polar residues" evidence="1">
    <location>
        <begin position="100"/>
        <end position="125"/>
    </location>
</feature>
<dbReference type="GO" id="GO:0010468">
    <property type="term" value="P:regulation of gene expression"/>
    <property type="evidence" value="ECO:0007669"/>
    <property type="project" value="InterPro"/>
</dbReference>
<keyword evidence="3" id="KW-1185">Reference proteome</keyword>
<sequence>MYGLTDGKISRYSPSEQKLYEKAVTRRIVADFNPRTTIDVIKKQPQNFTSTDTDCFSRELSDEEKLDLVIKYLDFKKLMLKLDPEDADSDADESRDKTKLINSGLTEDSSLNPTTPSQIINDKPNSVSIPPVTYCKIQTSSTTLITETSNIDTLTFRTAKSAHSPVKINARKQNQQRNKKKRRKIMSSDEDDEYSGNDYS</sequence>
<dbReference type="GO" id="GO:0140588">
    <property type="term" value="P:chromatin looping"/>
    <property type="evidence" value="ECO:0007669"/>
    <property type="project" value="InterPro"/>
</dbReference>
<dbReference type="PANTHER" id="PTHR21704:SF18">
    <property type="entry name" value="NIPPED-B-LIKE PROTEIN"/>
    <property type="match status" value="1"/>
</dbReference>
<reference evidence="2 3" key="1">
    <citation type="journal article" date="2019" name="J. Hered.">
        <title>An Improved Genome Assembly for Drosophila navojoa, the Basal Species in the mojavensis Cluster.</title>
        <authorList>
            <person name="Vanderlinde T."/>
            <person name="Dupim E.G."/>
            <person name="Nazario-Yepiz N.O."/>
            <person name="Carvalho A.B."/>
        </authorList>
    </citation>
    <scope>NUCLEOTIDE SEQUENCE [LARGE SCALE GENOMIC DNA]</scope>
    <source>
        <strain evidence="2">Navoj_Jal97</strain>
        <tissue evidence="2">Whole organism</tissue>
    </source>
</reference>
<dbReference type="AlphaFoldDB" id="A0A484ASB3"/>
<dbReference type="InterPro" id="IPR033031">
    <property type="entry name" value="Scc2/Nipped-B"/>
</dbReference>
<comment type="caution">
    <text evidence="2">The sequence shown here is derived from an EMBL/GenBank/DDBJ whole genome shotgun (WGS) entry which is preliminary data.</text>
</comment>
<evidence type="ECO:0000313" key="3">
    <source>
        <dbReference type="Proteomes" id="UP000295192"/>
    </source>
</evidence>
<dbReference type="GO" id="GO:0071169">
    <property type="term" value="P:establishment of protein localization to chromatin"/>
    <property type="evidence" value="ECO:0007669"/>
    <property type="project" value="TreeGrafter"/>
</dbReference>
<proteinExistence type="predicted"/>
<organism evidence="2 3">
    <name type="scientific">Drosophila navojoa</name>
    <name type="common">Fruit fly</name>
    <dbReference type="NCBI Taxonomy" id="7232"/>
    <lineage>
        <taxon>Eukaryota</taxon>
        <taxon>Metazoa</taxon>
        <taxon>Ecdysozoa</taxon>
        <taxon>Arthropoda</taxon>
        <taxon>Hexapoda</taxon>
        <taxon>Insecta</taxon>
        <taxon>Pterygota</taxon>
        <taxon>Neoptera</taxon>
        <taxon>Endopterygota</taxon>
        <taxon>Diptera</taxon>
        <taxon>Brachycera</taxon>
        <taxon>Muscomorpha</taxon>
        <taxon>Ephydroidea</taxon>
        <taxon>Drosophilidae</taxon>
        <taxon>Drosophila</taxon>
    </lineage>
</organism>
<dbReference type="EMBL" id="LSRL02000958">
    <property type="protein sequence ID" value="TDG39567.1"/>
    <property type="molecule type" value="Genomic_DNA"/>
</dbReference>
<feature type="compositionally biased region" description="Acidic residues" evidence="1">
    <location>
        <begin position="188"/>
        <end position="200"/>
    </location>
</feature>
<dbReference type="GO" id="GO:0034087">
    <property type="term" value="P:establishment of mitotic sister chromatid cohesion"/>
    <property type="evidence" value="ECO:0007669"/>
    <property type="project" value="TreeGrafter"/>
</dbReference>
<dbReference type="GO" id="GO:0003682">
    <property type="term" value="F:chromatin binding"/>
    <property type="evidence" value="ECO:0007669"/>
    <property type="project" value="TreeGrafter"/>
</dbReference>
<feature type="region of interest" description="Disordered" evidence="1">
    <location>
        <begin position="85"/>
        <end position="125"/>
    </location>
</feature>
<accession>A0A484ASB3</accession>